<dbReference type="FunFam" id="3.40.30.10:FF:000331">
    <property type="entry name" value="Glutathione S-transferase"/>
    <property type="match status" value="1"/>
</dbReference>
<dbReference type="InterPro" id="IPR036282">
    <property type="entry name" value="Glutathione-S-Trfase_C_sf"/>
</dbReference>
<dbReference type="SUPFAM" id="SSF52833">
    <property type="entry name" value="Thioredoxin-like"/>
    <property type="match status" value="1"/>
</dbReference>
<dbReference type="InterPro" id="IPR004045">
    <property type="entry name" value="Glutathione_S-Trfase_N"/>
</dbReference>
<evidence type="ECO:0000313" key="4">
    <source>
        <dbReference type="Proteomes" id="UP000612349"/>
    </source>
</evidence>
<accession>A0A916Z6F0</accession>
<dbReference type="EMBL" id="BMIP01000007">
    <property type="protein sequence ID" value="GGD77539.1"/>
    <property type="molecule type" value="Genomic_DNA"/>
</dbReference>
<dbReference type="OrthoDB" id="9811242at2"/>
<sequence>MPIDPGAELKITAYNWVPPFAVGLVRDLRVRWAAEEMGLPYRENLISVMAKPDGYGAQQPFLQVPAIRDGKIAMFESGAILLHLAERTGKLLPAAGQARADVLTWLFAALNSVEPAQDPITVIDGFYAQEDWAKARRPAVLKNLNRRYGELAAAIGGREWVAGEFSIADIAMVTVLRTCDALGLLAGHPVLAAYVARATARPAYQQALADQLAGFDDTNAPKRENG</sequence>
<dbReference type="SFLD" id="SFLDS00019">
    <property type="entry name" value="Glutathione_Transferase_(cytos"/>
    <property type="match status" value="1"/>
</dbReference>
<dbReference type="Pfam" id="PF13409">
    <property type="entry name" value="GST_N_2"/>
    <property type="match status" value="1"/>
</dbReference>
<evidence type="ECO:0000313" key="3">
    <source>
        <dbReference type="EMBL" id="GGD77539.1"/>
    </source>
</evidence>
<dbReference type="Proteomes" id="UP000612349">
    <property type="component" value="Unassembled WGS sequence"/>
</dbReference>
<dbReference type="SUPFAM" id="SSF47616">
    <property type="entry name" value="GST C-terminal domain-like"/>
    <property type="match status" value="1"/>
</dbReference>
<dbReference type="RefSeq" id="WP_066768873.1">
    <property type="nucleotide sequence ID" value="NZ_BMIP01000007.1"/>
</dbReference>
<comment type="caution">
    <text evidence="3">The sequence shown here is derived from an EMBL/GenBank/DDBJ whole genome shotgun (WGS) entry which is preliminary data.</text>
</comment>
<reference evidence="3" key="2">
    <citation type="submission" date="2020-09" db="EMBL/GenBank/DDBJ databases">
        <authorList>
            <person name="Sun Q."/>
            <person name="Zhou Y."/>
        </authorList>
    </citation>
    <scope>NUCLEOTIDE SEQUENCE</scope>
    <source>
        <strain evidence="3">CGMCC 1.15360</strain>
    </source>
</reference>
<dbReference type="InterPro" id="IPR004046">
    <property type="entry name" value="GST_C"/>
</dbReference>
<dbReference type="InterPro" id="IPR036249">
    <property type="entry name" value="Thioredoxin-like_sf"/>
</dbReference>
<dbReference type="Pfam" id="PF00043">
    <property type="entry name" value="GST_C"/>
    <property type="match status" value="1"/>
</dbReference>
<evidence type="ECO:0000259" key="1">
    <source>
        <dbReference type="PROSITE" id="PS50404"/>
    </source>
</evidence>
<evidence type="ECO:0000259" key="2">
    <source>
        <dbReference type="PROSITE" id="PS50405"/>
    </source>
</evidence>
<dbReference type="CDD" id="cd03207">
    <property type="entry name" value="GST_C_8"/>
    <property type="match status" value="1"/>
</dbReference>
<dbReference type="SFLD" id="SFLDG00358">
    <property type="entry name" value="Main_(cytGST)"/>
    <property type="match status" value="1"/>
</dbReference>
<feature type="domain" description="GST C-terminal" evidence="2">
    <location>
        <begin position="95"/>
        <end position="220"/>
    </location>
</feature>
<feature type="domain" description="GST N-terminal" evidence="1">
    <location>
        <begin position="29"/>
        <end position="92"/>
    </location>
</feature>
<dbReference type="PANTHER" id="PTHR44051:SF8">
    <property type="entry name" value="GLUTATHIONE S-TRANSFERASE GSTA"/>
    <property type="match status" value="1"/>
</dbReference>
<dbReference type="PROSITE" id="PS50404">
    <property type="entry name" value="GST_NTER"/>
    <property type="match status" value="1"/>
</dbReference>
<dbReference type="CDD" id="cd03046">
    <property type="entry name" value="GST_N_GTT1_like"/>
    <property type="match status" value="1"/>
</dbReference>
<gene>
    <name evidence="3" type="ORF">GCM10010990_29070</name>
</gene>
<reference evidence="3" key="1">
    <citation type="journal article" date="2014" name="Int. J. Syst. Evol. Microbiol.">
        <title>Complete genome sequence of Corynebacterium casei LMG S-19264T (=DSM 44701T), isolated from a smear-ripened cheese.</title>
        <authorList>
            <consortium name="US DOE Joint Genome Institute (JGI-PGF)"/>
            <person name="Walter F."/>
            <person name="Albersmeier A."/>
            <person name="Kalinowski J."/>
            <person name="Ruckert C."/>
        </authorList>
    </citation>
    <scope>NUCLEOTIDE SEQUENCE</scope>
    <source>
        <strain evidence="3">CGMCC 1.15360</strain>
    </source>
</reference>
<dbReference type="InterPro" id="IPR010987">
    <property type="entry name" value="Glutathione-S-Trfase_C-like"/>
</dbReference>
<keyword evidence="4" id="KW-1185">Reference proteome</keyword>
<dbReference type="PANTHER" id="PTHR44051">
    <property type="entry name" value="GLUTATHIONE S-TRANSFERASE-RELATED"/>
    <property type="match status" value="1"/>
</dbReference>
<dbReference type="InterPro" id="IPR040079">
    <property type="entry name" value="Glutathione_S-Trfase"/>
</dbReference>
<dbReference type="AlphaFoldDB" id="A0A916Z6F0"/>
<dbReference type="Gene3D" id="1.20.1050.10">
    <property type="match status" value="1"/>
</dbReference>
<organism evidence="3 4">
    <name type="scientific">Croceicoccus mobilis</name>
    <dbReference type="NCBI Taxonomy" id="1703339"/>
    <lineage>
        <taxon>Bacteria</taxon>
        <taxon>Pseudomonadati</taxon>
        <taxon>Pseudomonadota</taxon>
        <taxon>Alphaproteobacteria</taxon>
        <taxon>Sphingomonadales</taxon>
        <taxon>Erythrobacteraceae</taxon>
        <taxon>Croceicoccus</taxon>
    </lineage>
</organism>
<proteinExistence type="predicted"/>
<protein>
    <submittedName>
        <fullName evidence="3">Glutathione S-transferase</fullName>
    </submittedName>
</protein>
<dbReference type="Gene3D" id="3.40.30.10">
    <property type="entry name" value="Glutaredoxin"/>
    <property type="match status" value="1"/>
</dbReference>
<dbReference type="PROSITE" id="PS50405">
    <property type="entry name" value="GST_CTER"/>
    <property type="match status" value="1"/>
</dbReference>
<name>A0A916Z6F0_9SPHN</name>